<dbReference type="Gene3D" id="1.10.506.10">
    <property type="entry name" value="GTPase Activation - p120gap, domain 1"/>
    <property type="match status" value="1"/>
</dbReference>
<dbReference type="InterPro" id="IPR001936">
    <property type="entry name" value="RasGAP_dom"/>
</dbReference>
<dbReference type="Gene3D" id="1.10.418.10">
    <property type="entry name" value="Calponin-like domain"/>
    <property type="match status" value="1"/>
</dbReference>
<organism evidence="4 5">
    <name type="scientific">Haemaphysalis longicornis</name>
    <name type="common">Bush tick</name>
    <dbReference type="NCBI Taxonomy" id="44386"/>
    <lineage>
        <taxon>Eukaryota</taxon>
        <taxon>Metazoa</taxon>
        <taxon>Ecdysozoa</taxon>
        <taxon>Arthropoda</taxon>
        <taxon>Chelicerata</taxon>
        <taxon>Arachnida</taxon>
        <taxon>Acari</taxon>
        <taxon>Parasitiformes</taxon>
        <taxon>Ixodida</taxon>
        <taxon>Ixodoidea</taxon>
        <taxon>Ixodidae</taxon>
        <taxon>Haemaphysalinae</taxon>
        <taxon>Haemaphysalis</taxon>
    </lineage>
</organism>
<keyword evidence="5" id="KW-1185">Reference proteome</keyword>
<dbReference type="PANTHER" id="PTHR14149:SF14">
    <property type="entry name" value="CALPONIN-HOMOLOGY (CH) DOMAIN-CONTAINING PROTEIN"/>
    <property type="match status" value="1"/>
</dbReference>
<dbReference type="SUPFAM" id="SSF143885">
    <property type="entry name" value="RGC domain-like"/>
    <property type="match status" value="1"/>
</dbReference>
<dbReference type="SMART" id="SM00015">
    <property type="entry name" value="IQ"/>
    <property type="match status" value="3"/>
</dbReference>
<evidence type="ECO:0000313" key="4">
    <source>
        <dbReference type="EMBL" id="KAH9360211.1"/>
    </source>
</evidence>
<dbReference type="FunFam" id="1.10.418.10:FF:000013">
    <property type="entry name" value="IQ motif containing GTPase activating protein 1"/>
    <property type="match status" value="1"/>
</dbReference>
<proteinExistence type="predicted"/>
<dbReference type="GO" id="GO:0051015">
    <property type="term" value="F:actin filament binding"/>
    <property type="evidence" value="ECO:0007669"/>
    <property type="project" value="TreeGrafter"/>
</dbReference>
<name>A0A9J6FBP0_HAELO</name>
<dbReference type="SUPFAM" id="SSF48350">
    <property type="entry name" value="GTPase activation domain, GAP"/>
    <property type="match status" value="1"/>
</dbReference>
<feature type="domain" description="Ras-GAP" evidence="2">
    <location>
        <begin position="957"/>
        <end position="1179"/>
    </location>
</feature>
<dbReference type="SMART" id="SM00033">
    <property type="entry name" value="CH"/>
    <property type="match status" value="1"/>
</dbReference>
<dbReference type="GO" id="GO:0005516">
    <property type="term" value="F:calmodulin binding"/>
    <property type="evidence" value="ECO:0007669"/>
    <property type="project" value="TreeGrafter"/>
</dbReference>
<evidence type="ECO:0008006" key="6">
    <source>
        <dbReference type="Google" id="ProtNLM"/>
    </source>
</evidence>
<evidence type="ECO:0000313" key="5">
    <source>
        <dbReference type="Proteomes" id="UP000821853"/>
    </source>
</evidence>
<dbReference type="InterPro" id="IPR036872">
    <property type="entry name" value="CH_dom_sf"/>
</dbReference>
<dbReference type="Pfam" id="PF00612">
    <property type="entry name" value="IQ"/>
    <property type="match status" value="1"/>
</dbReference>
<gene>
    <name evidence="4" type="ORF">HPB48_016880</name>
</gene>
<dbReference type="Pfam" id="PF03836">
    <property type="entry name" value="RasGAP_C"/>
    <property type="match status" value="1"/>
</dbReference>
<dbReference type="InterPro" id="IPR000593">
    <property type="entry name" value="RasGAP_C"/>
</dbReference>
<dbReference type="InterPro" id="IPR023152">
    <property type="entry name" value="RasGAP_CS"/>
</dbReference>
<dbReference type="SUPFAM" id="SSF47576">
    <property type="entry name" value="Calponin-homology domain, CH-domain"/>
    <property type="match status" value="1"/>
</dbReference>
<feature type="region of interest" description="Disordered" evidence="1">
    <location>
        <begin position="1472"/>
        <end position="1495"/>
    </location>
</feature>
<dbReference type="Gene3D" id="1.20.5.190">
    <property type="match status" value="1"/>
</dbReference>
<dbReference type="InterPro" id="IPR008936">
    <property type="entry name" value="Rho_GTPase_activation_prot"/>
</dbReference>
<dbReference type="OrthoDB" id="775356at2759"/>
<dbReference type="PROSITE" id="PS00509">
    <property type="entry name" value="RAS_GTPASE_ACTIV_1"/>
    <property type="match status" value="1"/>
</dbReference>
<dbReference type="Pfam" id="PF00307">
    <property type="entry name" value="CH"/>
    <property type="match status" value="1"/>
</dbReference>
<dbReference type="VEuPathDB" id="VectorBase:HLOH_047398"/>
<dbReference type="SMART" id="SM00323">
    <property type="entry name" value="RasGAP"/>
    <property type="match status" value="1"/>
</dbReference>
<dbReference type="GO" id="GO:1903479">
    <property type="term" value="P:mitotic actomyosin contractile ring assembly actin filament organization"/>
    <property type="evidence" value="ECO:0007669"/>
    <property type="project" value="TreeGrafter"/>
</dbReference>
<dbReference type="InterPro" id="IPR000048">
    <property type="entry name" value="IQ_motif_EF-hand-BS"/>
</dbReference>
<dbReference type="Proteomes" id="UP000821853">
    <property type="component" value="Chromosome 1"/>
</dbReference>
<dbReference type="InterPro" id="IPR001715">
    <property type="entry name" value="CH_dom"/>
</dbReference>
<dbReference type="OMA" id="RELMCPE"/>
<comment type="caution">
    <text evidence="4">The sequence shown here is derived from an EMBL/GenBank/DDBJ whole genome shotgun (WGS) entry which is preliminary data.</text>
</comment>
<reference evidence="4 5" key="1">
    <citation type="journal article" date="2020" name="Cell">
        <title>Large-Scale Comparative Analyses of Tick Genomes Elucidate Their Genetic Diversity and Vector Capacities.</title>
        <authorList>
            <consortium name="Tick Genome and Microbiome Consortium (TIGMIC)"/>
            <person name="Jia N."/>
            <person name="Wang J."/>
            <person name="Shi W."/>
            <person name="Du L."/>
            <person name="Sun Y."/>
            <person name="Zhan W."/>
            <person name="Jiang J.F."/>
            <person name="Wang Q."/>
            <person name="Zhang B."/>
            <person name="Ji P."/>
            <person name="Bell-Sakyi L."/>
            <person name="Cui X.M."/>
            <person name="Yuan T.T."/>
            <person name="Jiang B.G."/>
            <person name="Yang W.F."/>
            <person name="Lam T.T."/>
            <person name="Chang Q.C."/>
            <person name="Ding S.J."/>
            <person name="Wang X.J."/>
            <person name="Zhu J.G."/>
            <person name="Ruan X.D."/>
            <person name="Zhao L."/>
            <person name="Wei J.T."/>
            <person name="Ye R.Z."/>
            <person name="Que T.C."/>
            <person name="Du C.H."/>
            <person name="Zhou Y.H."/>
            <person name="Cheng J.X."/>
            <person name="Dai P.F."/>
            <person name="Guo W.B."/>
            <person name="Han X.H."/>
            <person name="Huang E.J."/>
            <person name="Li L.F."/>
            <person name="Wei W."/>
            <person name="Gao Y.C."/>
            <person name="Liu J.Z."/>
            <person name="Shao H.Z."/>
            <person name="Wang X."/>
            <person name="Wang C.C."/>
            <person name="Yang T.C."/>
            <person name="Huo Q.B."/>
            <person name="Li W."/>
            <person name="Chen H.Y."/>
            <person name="Chen S.E."/>
            <person name="Zhou L.G."/>
            <person name="Ni X.B."/>
            <person name="Tian J.H."/>
            <person name="Sheng Y."/>
            <person name="Liu T."/>
            <person name="Pan Y.S."/>
            <person name="Xia L.Y."/>
            <person name="Li J."/>
            <person name="Zhao F."/>
            <person name="Cao W.C."/>
        </authorList>
    </citation>
    <scope>NUCLEOTIDE SEQUENCE [LARGE SCALE GENOMIC DNA]</scope>
    <source>
        <strain evidence="4">HaeL-2018</strain>
    </source>
</reference>
<evidence type="ECO:0000259" key="2">
    <source>
        <dbReference type="PROSITE" id="PS50018"/>
    </source>
</evidence>
<evidence type="ECO:0000256" key="1">
    <source>
        <dbReference type="SAM" id="MobiDB-lite"/>
    </source>
</evidence>
<dbReference type="PROSITE" id="PS50021">
    <property type="entry name" value="CH"/>
    <property type="match status" value="1"/>
</dbReference>
<dbReference type="PROSITE" id="PS50096">
    <property type="entry name" value="IQ"/>
    <property type="match status" value="3"/>
</dbReference>
<dbReference type="GO" id="GO:0005938">
    <property type="term" value="C:cell cortex"/>
    <property type="evidence" value="ECO:0007669"/>
    <property type="project" value="TreeGrafter"/>
</dbReference>
<dbReference type="EMBL" id="JABSTR010000001">
    <property type="protein sequence ID" value="KAH9360211.1"/>
    <property type="molecule type" value="Genomic_DNA"/>
</dbReference>
<dbReference type="Pfam" id="PF00616">
    <property type="entry name" value="RasGAP"/>
    <property type="match status" value="1"/>
</dbReference>
<dbReference type="GO" id="GO:0005096">
    <property type="term" value="F:GTPase activator activity"/>
    <property type="evidence" value="ECO:0007669"/>
    <property type="project" value="TreeGrafter"/>
</dbReference>
<feature type="domain" description="Calponin-homology (CH)" evidence="3">
    <location>
        <begin position="32"/>
        <end position="147"/>
    </location>
</feature>
<sequence>MSSVREHAEDDPRPSSDEMDEKRELRMAYLYLCHLEETRLWLSSCIGEELPSATGLEESLRNGVYLARLSHFFAPDVVPLRKIYDADQRVYRERGPCFRHTENINHWLNAMRSVGFPEYFFPDPFDLYEKKNLPKVIYCLHALSLYLFKLGKTSRIKELRGKLHFSDDEVEQVRRMLLTNSSVPMPAFDLIDGLLAKATSADSSAVISINSAIDKGESTLLFDALSTPSSQLREVRPENRDRYCKVLGLAKAAKLEHSAMRLSSTGSVEEAANADMYARLLSLAEVQGYVLETNADVLLGEIDAAMERGDPAFISELLLTRSDLGVHNLVPENVSAYYEVLVKIKEDRRQTKGFTLTRSDLQMAVQMANEKVGEKAQFEACIDAINVSLDCGRAEDTLEAFWEPSTNLPTVYPLAAPHYHDQLALIRHEACHDLSQDELVAGGRILNAIDEVNFALKASGTFDMVACLENPHAHISRQALAEKSHAGAEEGLLTRTEIQRVVNEVNSEGEGQPGQEKAIDRINKAVASGSPQATIEALLDPNASIENLSQEYTALSEETEALSVQDIQKVVNKANQVAVEASDMCIGLAIVNMAVCYQMEEALQGCLEFLKIEKLSCGDHVAIPKACMRELRAIFLEIRHRESVDDAPLEWFSYVVRPGIFLNLNVVQCLGEWSTSPKADPDYFLSLDDVQAAVVRANERLERSCLMTDQTLLLTRLQAHARGLLVRRGVQDRYSFYSEHIKEIIRLQSWFRAIRQRRRYCKTLYELEVLVPLVVRLQSYARGYLARKTGYEDAVTIVPRQCRAKAVIRDYRLLIDGVPSVLVLHKFLHMLDISEHDLSEEMELQRVKGKVVATIRRNQDLEKEALDIDIRIGLLVRNCITLQDIKGHGERRESALAAVKSDWLQSTSGGLAALSRRSRERLDAYQHLFYLLQVHPHYLGKLIALMPAHATNNFVESMVYSVYNYGSTPRDECLLLRLFRFALQEEVGSKLSKPSDILRDNPLVIRMAIGFFRTRGGHNCLEQLLSPLVKDVLEDGELHIDLNPVDIYKKPGGLSYDVAEEQAMQHTAVCKTLLSSVMYLETKALMFARRISKSKDMIPYGMRYTCKALKKALEDKFPESPSEDISKVIGNILYYRYINPAIVAPDTFGVVRMTPEHRLTYLQRRNLGSVAKILACATSAVPYNQPQHPYRMRLDSLIDSCGTMLHRFFADACAVPEPEDWFGVDSYSEATRITPPTITLTAMELRLTHQYLLEFKEEMAPDPKDPLRGLLADLGPEPTVEELVGNSGVSADGSTDAAVLSSAKISLSLYGKFSEQEEDAPETDQVLRDTKHMLVELLRVFPRVTTIREILGEEVTPDQERNFLELQTCIRSRRKYGSLVDFRKALQENLNMLEESGLATAEDDYQDVINGIAGDIVQQCNHRVNRKNELAQLVATQRKLDVKTRYYEETLDYYERYLHACLTSLASSGKSRGQSFPAGQPQSGSGDVTHPRPLKSRRALKYTGARLRNKGILLEVSGLETRQLKNVCFEIAPAERAGVFSVRAKFLGVIADEVTIDIQDLLQRQYEGVAVTELSGRARVNNNLLLFFLNKKFYGK</sequence>
<dbReference type="PANTHER" id="PTHR14149">
    <property type="entry name" value="RAS GTPASE-ACTIVATING PROTEIN WITH IQ MOTIF"/>
    <property type="match status" value="1"/>
</dbReference>
<protein>
    <recommendedName>
        <fullName evidence="6">Ras GTPase-activating-like protein IQGAP1</fullName>
    </recommendedName>
</protein>
<dbReference type="PROSITE" id="PS50018">
    <property type="entry name" value="RAS_GTPASE_ACTIV_2"/>
    <property type="match status" value="1"/>
</dbReference>
<evidence type="ECO:0000259" key="3">
    <source>
        <dbReference type="PROSITE" id="PS50021"/>
    </source>
</evidence>
<accession>A0A9J6FBP0</accession>